<geneLocation type="mitochondrion" evidence="1"/>
<comment type="caution">
    <text evidence="1">The sequence shown here is derived from an EMBL/GenBank/DDBJ whole genome shotgun (WGS) entry which is preliminary data.</text>
</comment>
<accession>A0A117NFI1</accession>
<name>A0A117NFI1_PICGL</name>
<sequence>MLARFTCSENVLCLHPEAREGLFSSPDSDSVERCLRTRADPISLVLDFDLIYIFDIGPGGILFRTEP</sequence>
<dbReference type="AlphaFoldDB" id="A0A117NFI1"/>
<gene>
    <name evidence="1" type="ORF">ABT39_MTgene3498</name>
</gene>
<proteinExistence type="predicted"/>
<organism evidence="1">
    <name type="scientific">Picea glauca</name>
    <name type="common">White spruce</name>
    <name type="synonym">Pinus glauca</name>
    <dbReference type="NCBI Taxonomy" id="3330"/>
    <lineage>
        <taxon>Eukaryota</taxon>
        <taxon>Viridiplantae</taxon>
        <taxon>Streptophyta</taxon>
        <taxon>Embryophyta</taxon>
        <taxon>Tracheophyta</taxon>
        <taxon>Spermatophyta</taxon>
        <taxon>Pinopsida</taxon>
        <taxon>Pinidae</taxon>
        <taxon>Conifers I</taxon>
        <taxon>Pinales</taxon>
        <taxon>Pinaceae</taxon>
        <taxon>Picea</taxon>
    </lineage>
</organism>
<protein>
    <submittedName>
        <fullName evidence="1">Uncharacterized protein</fullName>
    </submittedName>
</protein>
<reference evidence="1" key="1">
    <citation type="journal article" date="2015" name="Genome Biol. Evol.">
        <title>Organellar Genomes of White Spruce (Picea glauca): Assembly and Annotation.</title>
        <authorList>
            <person name="Jackman S.D."/>
            <person name="Warren R.L."/>
            <person name="Gibb E.A."/>
            <person name="Vandervalk B.P."/>
            <person name="Mohamadi H."/>
            <person name="Chu J."/>
            <person name="Raymond A."/>
            <person name="Pleasance S."/>
            <person name="Coope R."/>
            <person name="Wildung M.R."/>
            <person name="Ritland C.E."/>
            <person name="Bousquet J."/>
            <person name="Jones S.J."/>
            <person name="Bohlmann J."/>
            <person name="Birol I."/>
        </authorList>
    </citation>
    <scope>NUCLEOTIDE SEQUENCE [LARGE SCALE GENOMIC DNA]</scope>
    <source>
        <tissue evidence="1">Flushing bud</tissue>
    </source>
</reference>
<keyword evidence="1" id="KW-0496">Mitochondrion</keyword>
<dbReference type="EMBL" id="LKAM01000022">
    <property type="protein sequence ID" value="KUM45258.1"/>
    <property type="molecule type" value="Genomic_DNA"/>
</dbReference>
<evidence type="ECO:0000313" key="1">
    <source>
        <dbReference type="EMBL" id="KUM45258.1"/>
    </source>
</evidence>